<keyword evidence="3" id="KW-1185">Reference proteome</keyword>
<dbReference type="InterPro" id="IPR036291">
    <property type="entry name" value="NAD(P)-bd_dom_sf"/>
</dbReference>
<sequence>MSSINKAKSLAGKVALVTGGSRGIGKGIAKILVGSGADVYITGRNKKSCNNLPTVMETEKELNNMNTGRCYGRFCDQADDQAIQGLFQEILKSHKKIDILINNSFSGNDDVKAVFDQEFWKHDPVDLWKRIMDVGLRSAYISSVLATRAMIPNNSGLIVNISSIGSIIPKFGTLYSVGKEGTDRMSVNMGLALKKHHICCLSLWPGVVKTELNKSLIDQPDKTDLKALWPIAEDPELAGRVIAHIARLEKPMNLSARVHLIADLAQKYDIRNNDSDLSSHQDSIPVSFRSVSFGIYQVSPLLSKLFPQRLKIPGVGFSCYFKKF</sequence>
<protein>
    <submittedName>
        <fullName evidence="2">Dehydrogenase/reductase SDR family member 1</fullName>
    </submittedName>
</protein>
<dbReference type="SUPFAM" id="SSF51735">
    <property type="entry name" value="NAD(P)-binding Rossmann-fold domains"/>
    <property type="match status" value="1"/>
</dbReference>
<dbReference type="InterPro" id="IPR020904">
    <property type="entry name" value="Sc_DH/Rdtase_CS"/>
</dbReference>
<gene>
    <name evidence="2" type="ORF">RF11_03459</name>
</gene>
<dbReference type="GO" id="GO:0016491">
    <property type="term" value="F:oxidoreductase activity"/>
    <property type="evidence" value="ECO:0007669"/>
    <property type="project" value="UniProtKB-KW"/>
</dbReference>
<name>A0A0C2IV09_THEKT</name>
<reference evidence="2 3" key="1">
    <citation type="journal article" date="2014" name="Genome Biol. Evol.">
        <title>The genome of the myxosporean Thelohanellus kitauei shows adaptations to nutrient acquisition within its fish host.</title>
        <authorList>
            <person name="Yang Y."/>
            <person name="Xiong J."/>
            <person name="Zhou Z."/>
            <person name="Huo F."/>
            <person name="Miao W."/>
            <person name="Ran C."/>
            <person name="Liu Y."/>
            <person name="Zhang J."/>
            <person name="Feng J."/>
            <person name="Wang M."/>
            <person name="Wang M."/>
            <person name="Wang L."/>
            <person name="Yao B."/>
        </authorList>
    </citation>
    <scope>NUCLEOTIDE SEQUENCE [LARGE SCALE GENOMIC DNA]</scope>
    <source>
        <strain evidence="2">Wuqing</strain>
    </source>
</reference>
<dbReference type="PRINTS" id="PR00081">
    <property type="entry name" value="GDHRDH"/>
</dbReference>
<organism evidence="2 3">
    <name type="scientific">Thelohanellus kitauei</name>
    <name type="common">Myxosporean</name>
    <dbReference type="NCBI Taxonomy" id="669202"/>
    <lineage>
        <taxon>Eukaryota</taxon>
        <taxon>Metazoa</taxon>
        <taxon>Cnidaria</taxon>
        <taxon>Myxozoa</taxon>
        <taxon>Myxosporea</taxon>
        <taxon>Bivalvulida</taxon>
        <taxon>Platysporina</taxon>
        <taxon>Myxobolidae</taxon>
        <taxon>Thelohanellus</taxon>
    </lineage>
</organism>
<dbReference type="OrthoDB" id="5956168at2759"/>
<dbReference type="Pfam" id="PF00106">
    <property type="entry name" value="adh_short"/>
    <property type="match status" value="1"/>
</dbReference>
<dbReference type="PANTHER" id="PTHR44147:SF2">
    <property type="entry name" value="DEHYDROGENASE_REDUCTASE SDR FAMILY MEMBER 1"/>
    <property type="match status" value="1"/>
</dbReference>
<dbReference type="PROSITE" id="PS00061">
    <property type="entry name" value="ADH_SHORT"/>
    <property type="match status" value="1"/>
</dbReference>
<comment type="caution">
    <text evidence="2">The sequence shown here is derived from an EMBL/GenBank/DDBJ whole genome shotgun (WGS) entry which is preliminary data.</text>
</comment>
<dbReference type="EMBL" id="JWZT01005527">
    <property type="protein sequence ID" value="KII60647.1"/>
    <property type="molecule type" value="Genomic_DNA"/>
</dbReference>
<dbReference type="PANTHER" id="PTHR44147">
    <property type="entry name" value="DEHYDROGENASE/REDUCTASE SDR FAMILY MEMBER 1"/>
    <property type="match status" value="1"/>
</dbReference>
<dbReference type="Gene3D" id="3.40.50.720">
    <property type="entry name" value="NAD(P)-binding Rossmann-like Domain"/>
    <property type="match status" value="1"/>
</dbReference>
<proteinExistence type="predicted"/>
<keyword evidence="1" id="KW-0560">Oxidoreductase</keyword>
<evidence type="ECO:0000256" key="1">
    <source>
        <dbReference type="ARBA" id="ARBA00023002"/>
    </source>
</evidence>
<dbReference type="OMA" id="QVYGFTD"/>
<evidence type="ECO:0000313" key="2">
    <source>
        <dbReference type="EMBL" id="KII60647.1"/>
    </source>
</evidence>
<evidence type="ECO:0000313" key="3">
    <source>
        <dbReference type="Proteomes" id="UP000031668"/>
    </source>
</evidence>
<dbReference type="Proteomes" id="UP000031668">
    <property type="component" value="Unassembled WGS sequence"/>
</dbReference>
<dbReference type="InterPro" id="IPR002347">
    <property type="entry name" value="SDR_fam"/>
</dbReference>
<dbReference type="AlphaFoldDB" id="A0A0C2IV09"/>
<accession>A0A0C2IV09</accession>